<feature type="compositionally biased region" description="Basic and acidic residues" evidence="3">
    <location>
        <begin position="406"/>
        <end position="418"/>
    </location>
</feature>
<dbReference type="PANTHER" id="PTHR23138:SF142">
    <property type="entry name" value="RAN-BINDING PROTEIN 3B-RELATED"/>
    <property type="match status" value="1"/>
</dbReference>
<dbReference type="CTD" id="8498"/>
<comment type="subcellular location">
    <subcellularLocation>
        <location evidence="1">Nucleus</location>
    </subcellularLocation>
</comment>
<protein>
    <recommendedName>
        <fullName evidence="4">RanBD1 domain-containing protein</fullName>
    </recommendedName>
</protein>
<dbReference type="InterPro" id="IPR000156">
    <property type="entry name" value="Ran_bind_dom"/>
</dbReference>
<feature type="region of interest" description="Disordered" evidence="3">
    <location>
        <begin position="135"/>
        <end position="162"/>
    </location>
</feature>
<feature type="domain" description="RanBD1" evidence="4">
    <location>
        <begin position="252"/>
        <end position="341"/>
    </location>
</feature>
<dbReference type="GeneID" id="116176315"/>
<proteinExistence type="predicted"/>
<feature type="region of interest" description="Disordered" evidence="3">
    <location>
        <begin position="387"/>
        <end position="418"/>
    </location>
</feature>
<dbReference type="GO" id="GO:0006611">
    <property type="term" value="P:protein export from nucleus"/>
    <property type="evidence" value="ECO:0007669"/>
    <property type="project" value="TreeGrafter"/>
</dbReference>
<dbReference type="PANTHER" id="PTHR23138">
    <property type="entry name" value="RAN BINDING PROTEIN"/>
    <property type="match status" value="1"/>
</dbReference>
<dbReference type="SMART" id="SM00160">
    <property type="entry name" value="RanBD"/>
    <property type="match status" value="1"/>
</dbReference>
<evidence type="ECO:0000259" key="4">
    <source>
        <dbReference type="PROSITE" id="PS50196"/>
    </source>
</evidence>
<dbReference type="InterPro" id="IPR011993">
    <property type="entry name" value="PH-like_dom_sf"/>
</dbReference>
<feature type="compositionally biased region" description="Basic and acidic residues" evidence="3">
    <location>
        <begin position="139"/>
        <end position="150"/>
    </location>
</feature>
<evidence type="ECO:0000256" key="1">
    <source>
        <dbReference type="ARBA" id="ARBA00004123"/>
    </source>
</evidence>
<dbReference type="EMBL" id="GEZM01089208">
    <property type="protein sequence ID" value="JAV57608.1"/>
    <property type="molecule type" value="Transcribed_RNA"/>
</dbReference>
<dbReference type="GO" id="GO:0005634">
    <property type="term" value="C:nucleus"/>
    <property type="evidence" value="ECO:0007669"/>
    <property type="project" value="UniProtKB-SubCell"/>
</dbReference>
<evidence type="ECO:0000256" key="2">
    <source>
        <dbReference type="ARBA" id="ARBA00023242"/>
    </source>
</evidence>
<evidence type="ECO:0000313" key="5">
    <source>
        <dbReference type="EMBL" id="JAV57608.1"/>
    </source>
</evidence>
<evidence type="ECO:0000256" key="3">
    <source>
        <dbReference type="SAM" id="MobiDB-lite"/>
    </source>
</evidence>
<organism evidence="5">
    <name type="scientific">Photinus pyralis</name>
    <name type="common">Common eastern firefly</name>
    <name type="synonym">Lampyris pyralis</name>
    <dbReference type="NCBI Taxonomy" id="7054"/>
    <lineage>
        <taxon>Eukaryota</taxon>
        <taxon>Metazoa</taxon>
        <taxon>Ecdysozoa</taxon>
        <taxon>Arthropoda</taxon>
        <taxon>Hexapoda</taxon>
        <taxon>Insecta</taxon>
        <taxon>Pterygota</taxon>
        <taxon>Neoptera</taxon>
        <taxon>Endopterygota</taxon>
        <taxon>Coleoptera</taxon>
        <taxon>Polyphaga</taxon>
        <taxon>Elateriformia</taxon>
        <taxon>Elateroidea</taxon>
        <taxon>Lampyridae</taxon>
        <taxon>Lampyrinae</taxon>
        <taxon>Photinus</taxon>
    </lineage>
</organism>
<dbReference type="AlphaFoldDB" id="A0A1Y1KAW6"/>
<dbReference type="Gene3D" id="2.30.29.30">
    <property type="entry name" value="Pleckstrin-homology domain (PH domain)/Phosphotyrosine-binding domain (PTB)"/>
    <property type="match status" value="1"/>
</dbReference>
<accession>A0A1Y1KAW6</accession>
<name>A0A1Y1KAW6_PHOPY</name>
<dbReference type="Pfam" id="PF00638">
    <property type="entry name" value="Ran_BP1"/>
    <property type="match status" value="1"/>
</dbReference>
<sequence length="418" mass="46410">MLFFHITLYARRAVRYNRFIYFVNESKMADSCRGDEFTKTRDLKGEESKSILPGEDNENSAHSLDTIKMCSPSSFATSFMPKQSESNKSSCSTNQFILKSSSLLRPSQLNGSIASSTSSPKHSFLLNPSKLNPFGKVLSDSKPETEKESESQTTHTFLPLIQNGNKSEGLKVTSTAASSTSSITQSSNFVFGQNIQDRVVSDKQADDLKSDYAANSNGTSDMLFTSVLKENSKSDAGIMSQGTKTLSESAREYEESRAVKRKFEEVEVITGEEGEKNIIQITCKLFAFDKSAGSWQERGRGILRLNDQETADGSQSRLVFRVTGSLRVVLNTKIWAEMTIELASNKSIRFMAFDTSGEIKVFLLTGSPDDIKQLYKLLEVRLQKEISRQKCSKTKTSEPSCSSQDDPLKKSDDLPPGY</sequence>
<reference evidence="5" key="1">
    <citation type="journal article" date="2016" name="Sci. Rep.">
        <title>Molecular characterization of firefly nuptial gifts: a multi-omics approach sheds light on postcopulatory sexual selection.</title>
        <authorList>
            <person name="Al-Wathiqui N."/>
            <person name="Fallon T.R."/>
            <person name="South A."/>
            <person name="Weng J.K."/>
            <person name="Lewis S.M."/>
        </authorList>
    </citation>
    <scope>NUCLEOTIDE SEQUENCE</scope>
</reference>
<dbReference type="CDD" id="cd13180">
    <property type="entry name" value="RanBD_RanBP3"/>
    <property type="match status" value="1"/>
</dbReference>
<keyword evidence="2" id="KW-0539">Nucleus</keyword>
<dbReference type="InterPro" id="IPR045255">
    <property type="entry name" value="RanBP1-like"/>
</dbReference>
<dbReference type="PROSITE" id="PS50196">
    <property type="entry name" value="RANBD1"/>
    <property type="match status" value="1"/>
</dbReference>
<feature type="compositionally biased region" description="Polar residues" evidence="3">
    <location>
        <begin position="151"/>
        <end position="162"/>
    </location>
</feature>
<dbReference type="RefSeq" id="XP_031350671.1">
    <property type="nucleotide sequence ID" value="XM_031494811.1"/>
</dbReference>
<dbReference type="SUPFAM" id="SSF50729">
    <property type="entry name" value="PH domain-like"/>
    <property type="match status" value="1"/>
</dbReference>